<protein>
    <submittedName>
        <fullName evidence="2">Uncharacterized protein</fullName>
    </submittedName>
</protein>
<feature type="non-terminal residue" evidence="2">
    <location>
        <position position="1"/>
    </location>
</feature>
<gene>
    <name evidence="2" type="ORF">HMPREF0446_00763</name>
</gene>
<dbReference type="EMBL" id="ACRF02000011">
    <property type="protein sequence ID" value="EEW93881.2"/>
    <property type="molecule type" value="Genomic_DNA"/>
</dbReference>
<feature type="region of interest" description="Disordered" evidence="1">
    <location>
        <begin position="1"/>
        <end position="154"/>
    </location>
</feature>
<dbReference type="Proteomes" id="UP000002939">
    <property type="component" value="Unassembled WGS sequence"/>
</dbReference>
<feature type="compositionally biased region" description="Low complexity" evidence="1">
    <location>
        <begin position="57"/>
        <end position="70"/>
    </location>
</feature>
<accession>D0BLC8</accession>
<evidence type="ECO:0000313" key="3">
    <source>
        <dbReference type="Proteomes" id="UP000002939"/>
    </source>
</evidence>
<feature type="compositionally biased region" description="Basic and acidic residues" evidence="1">
    <location>
        <begin position="115"/>
        <end position="140"/>
    </location>
</feature>
<dbReference type="AlphaFoldDB" id="D0BLC8"/>
<feature type="compositionally biased region" description="Low complexity" evidence="1">
    <location>
        <begin position="19"/>
        <end position="30"/>
    </location>
</feature>
<sequence length="344" mass="37038">TPGATETPTPAQPEEEKTATPGATETPTPAQLSEEKPVTPGATETPTPAQPSEEKPATPGATETPTPAQPAEEKPAGSGVTETPTPGQPSEEKPAASGTTETPADSNNQNNPNVPKDDVEKGLEENGAELESRKKIKLEEINSSSLSSSEKEAAKLKVEEYTKKAKEEMKQAKTTDDQAAVVEKYSDDLITIDTPGVDQGKPDYTNSGLSGNGPEGTNIGDNNVIGHGNSTPENTGFRSAPVYQPRVTLRERNADELKNKVSIYYNYDGMKDIPGFFNDLDSKNEVEVPQKVPAQTLKSILKSKIDQKKAELERKGYKIADEYFVGINQENATHYDYVVTFTKA</sequence>
<comment type="caution">
    <text evidence="2">The sequence shown here is derived from an EMBL/GenBank/DDBJ whole genome shotgun (WGS) entry which is preliminary data.</text>
</comment>
<keyword evidence="3" id="KW-1185">Reference proteome</keyword>
<dbReference type="STRING" id="626369.HMPREF0446_00763"/>
<organism evidence="2 3">
    <name type="scientific">Granulicatella elegans ATCC 700633</name>
    <dbReference type="NCBI Taxonomy" id="626369"/>
    <lineage>
        <taxon>Bacteria</taxon>
        <taxon>Bacillati</taxon>
        <taxon>Bacillota</taxon>
        <taxon>Bacilli</taxon>
        <taxon>Lactobacillales</taxon>
        <taxon>Carnobacteriaceae</taxon>
        <taxon>Granulicatella</taxon>
    </lineage>
</organism>
<name>D0BLC8_9LACT</name>
<proteinExistence type="predicted"/>
<dbReference type="eggNOG" id="COG0532">
    <property type="taxonomic scope" value="Bacteria"/>
</dbReference>
<evidence type="ECO:0000256" key="1">
    <source>
        <dbReference type="SAM" id="MobiDB-lite"/>
    </source>
</evidence>
<reference evidence="2" key="2">
    <citation type="submission" date="2011-10" db="EMBL/GenBank/DDBJ databases">
        <title>The Genome Sequence of Granulicatella elegans ATCC 700633.</title>
        <authorList>
            <consortium name="The Broad Institute Genome Sequencing Platform"/>
            <consortium name="The Broad Institute Genome Sequencing Center for Infectious Disease"/>
            <person name="Earl A."/>
            <person name="Ward D."/>
            <person name="Feldgarden M."/>
            <person name="Gevers D."/>
            <person name="Sibley C.D."/>
            <person name="Field T.R."/>
            <person name="Grinwis M."/>
            <person name="Eshaghurshan C.S."/>
            <person name="Surette M.G."/>
            <person name="Young S.K."/>
            <person name="Zeng Q."/>
            <person name="Gargeya S."/>
            <person name="Fitzgerald M."/>
            <person name="Haas B."/>
            <person name="Abouelleil A."/>
            <person name="Alvarado L."/>
            <person name="Arachchi H.M."/>
            <person name="Berlin A."/>
            <person name="Brown A."/>
            <person name="Chapman S.B."/>
            <person name="Chen Z."/>
            <person name="Dunbar C."/>
            <person name="Freedman E."/>
            <person name="Gearin G."/>
            <person name="Goldberg J."/>
            <person name="Griggs A."/>
            <person name="Gujja S."/>
            <person name="Heiman D."/>
            <person name="Howarth C."/>
            <person name="Larson L."/>
            <person name="Lui A."/>
            <person name="MacDonald P.J.P."/>
            <person name="Montmayeur A."/>
            <person name="Murphy C."/>
            <person name="Neiman D."/>
            <person name="Pearson M."/>
            <person name="Priest M."/>
            <person name="Roberts A."/>
            <person name="Saif S."/>
            <person name="Shea T."/>
            <person name="Shenoy N."/>
            <person name="Sisk P."/>
            <person name="Stolte C."/>
            <person name="Sykes S."/>
            <person name="Wortman J."/>
            <person name="Nusbaum C."/>
            <person name="Birren B."/>
        </authorList>
    </citation>
    <scope>NUCLEOTIDE SEQUENCE [LARGE SCALE GENOMIC DNA]</scope>
    <source>
        <strain evidence="2">ATCC 700633</strain>
    </source>
</reference>
<dbReference type="HOGENOM" id="CLU_805387_0_0_9"/>
<evidence type="ECO:0000313" key="2">
    <source>
        <dbReference type="EMBL" id="EEW93881.2"/>
    </source>
</evidence>
<reference evidence="2" key="1">
    <citation type="submission" date="2009-09" db="EMBL/GenBank/DDBJ databases">
        <authorList>
            <consortium name="The Broad Institute Genome Sequencing Platform"/>
            <person name="Ward D."/>
            <person name="Feldgarden M."/>
            <person name="Earl A."/>
            <person name="Young S.K."/>
            <person name="Zeng Q."/>
            <person name="Koehrsen M."/>
            <person name="Alvarado L."/>
            <person name="Berlin A."/>
            <person name="Bochicchio J."/>
            <person name="Borenstein D."/>
            <person name="Chapman S.B."/>
            <person name="Chen Z."/>
            <person name="Engels R."/>
            <person name="Freedman E."/>
            <person name="Gellesch M."/>
            <person name="Goldberg J."/>
            <person name="Griggs A."/>
            <person name="Gujja S."/>
            <person name="Heilman E."/>
            <person name="Heiman D."/>
            <person name="Hepburn T."/>
            <person name="Howarth C."/>
            <person name="Jen D."/>
            <person name="Larson L."/>
            <person name="Lewis B."/>
            <person name="Mehta T."/>
            <person name="Park D."/>
            <person name="Pearson M."/>
            <person name="Roberts A."/>
            <person name="Saif S."/>
            <person name="Shea T."/>
            <person name="Shenoy N."/>
            <person name="Sisk P."/>
            <person name="Stolte C."/>
            <person name="Sykes S."/>
            <person name="Thomson T."/>
            <person name="Walk T."/>
            <person name="White J."/>
            <person name="Yandava C."/>
            <person name="Sibley C.D."/>
            <person name="Field T.R."/>
            <person name="Grinwis M."/>
            <person name="Eshaghurshan C.S."/>
            <person name="Surette M.G."/>
            <person name="Haas B."/>
            <person name="Nusbaum C."/>
            <person name="Birren B."/>
        </authorList>
    </citation>
    <scope>NUCLEOTIDE SEQUENCE [LARGE SCALE GENOMIC DNA]</scope>
    <source>
        <strain evidence="2">ATCC 700633</strain>
    </source>
</reference>
<feature type="compositionally biased region" description="Polar residues" evidence="1">
    <location>
        <begin position="97"/>
        <end position="113"/>
    </location>
</feature>